<dbReference type="InterPro" id="IPR023198">
    <property type="entry name" value="PGP-like_dom2"/>
</dbReference>
<dbReference type="InterPro" id="IPR006439">
    <property type="entry name" value="HAD-SF_hydro_IA"/>
</dbReference>
<gene>
    <name evidence="1" type="ORF">QF206_04335</name>
</gene>
<dbReference type="CDD" id="cd07505">
    <property type="entry name" value="HAD_BPGM-like"/>
    <property type="match status" value="1"/>
</dbReference>
<evidence type="ECO:0000313" key="2">
    <source>
        <dbReference type="Proteomes" id="UP001321506"/>
    </source>
</evidence>
<dbReference type="EMBL" id="JASATX010000001">
    <property type="protein sequence ID" value="MDI2098191.1"/>
    <property type="molecule type" value="Genomic_DNA"/>
</dbReference>
<keyword evidence="2" id="KW-1185">Reference proteome</keyword>
<dbReference type="NCBIfam" id="TIGR01509">
    <property type="entry name" value="HAD-SF-IA-v3"/>
    <property type="match status" value="1"/>
</dbReference>
<protein>
    <submittedName>
        <fullName evidence="1">HAD family phosphatase</fullName>
    </submittedName>
</protein>
<evidence type="ECO:0000313" key="1">
    <source>
        <dbReference type="EMBL" id="MDI2098191.1"/>
    </source>
</evidence>
<proteinExistence type="predicted"/>
<dbReference type="InterPro" id="IPR036412">
    <property type="entry name" value="HAD-like_sf"/>
</dbReference>
<dbReference type="GO" id="GO:0050308">
    <property type="term" value="F:sugar-phosphatase activity"/>
    <property type="evidence" value="ECO:0007669"/>
    <property type="project" value="TreeGrafter"/>
</dbReference>
<sequence>MTTQNPAAILWDMDGTIVDTEPYWMEAEVALVREYGGEWGIDDAKQLIGQGLWHSARLLRSKGVAMDEAAIIDELTDRVMAKIAERVPWRPGARELLSEAREAGLPMALVTMSFRRMADQVVEAIGFEVFDAIVTGDSVDHAKPHPQPYLLGAESIGVDAADSVAIEDSEPGLRSAVAAGATAIGVLAHAPIPESEVYTLWPTLEGRVLADLAELHGIRRAA</sequence>
<dbReference type="SFLD" id="SFLDS00003">
    <property type="entry name" value="Haloacid_Dehalogenase"/>
    <property type="match status" value="1"/>
</dbReference>
<dbReference type="SFLD" id="SFLDG01129">
    <property type="entry name" value="C1.5:_HAD__Beta-PGM__Phosphata"/>
    <property type="match status" value="1"/>
</dbReference>
<name>A0AAW6T522_9MICO</name>
<accession>A0AAW6T522</accession>
<dbReference type="Proteomes" id="UP001321506">
    <property type="component" value="Unassembled WGS sequence"/>
</dbReference>
<dbReference type="SFLD" id="SFLDG01135">
    <property type="entry name" value="C1.5.6:_HAD__Beta-PGM__Phospha"/>
    <property type="match status" value="1"/>
</dbReference>
<dbReference type="Gene3D" id="1.10.150.240">
    <property type="entry name" value="Putative phosphatase, domain 2"/>
    <property type="match status" value="1"/>
</dbReference>
<comment type="caution">
    <text evidence="1">The sequence shown here is derived from an EMBL/GenBank/DDBJ whole genome shotgun (WGS) entry which is preliminary data.</text>
</comment>
<reference evidence="1 2" key="1">
    <citation type="submission" date="2023-04" db="EMBL/GenBank/DDBJ databases">
        <title>Klugiella caeni sp. nov. isolated from the sludge of biochemical tank.</title>
        <authorList>
            <person name="Geng K."/>
        </authorList>
    </citation>
    <scope>NUCLEOTIDE SEQUENCE [LARGE SCALE GENOMIC DNA]</scope>
    <source>
        <strain evidence="1 2">YN-L-19</strain>
    </source>
</reference>
<organism evidence="1 2">
    <name type="scientific">Ruicaihuangia caeni</name>
    <dbReference type="NCBI Taxonomy" id="3042517"/>
    <lineage>
        <taxon>Bacteria</taxon>
        <taxon>Bacillati</taxon>
        <taxon>Actinomycetota</taxon>
        <taxon>Actinomycetes</taxon>
        <taxon>Micrococcales</taxon>
        <taxon>Microbacteriaceae</taxon>
        <taxon>Ruicaihuangia</taxon>
    </lineage>
</organism>
<dbReference type="Pfam" id="PF00702">
    <property type="entry name" value="Hydrolase"/>
    <property type="match status" value="1"/>
</dbReference>
<dbReference type="AlphaFoldDB" id="A0AAW6T522"/>
<dbReference type="Gene3D" id="3.40.50.1000">
    <property type="entry name" value="HAD superfamily/HAD-like"/>
    <property type="match status" value="1"/>
</dbReference>
<dbReference type="RefSeq" id="WP_281487942.1">
    <property type="nucleotide sequence ID" value="NZ_JASATX010000001.1"/>
</dbReference>
<dbReference type="InterPro" id="IPR051806">
    <property type="entry name" value="HAD-like_SPP"/>
</dbReference>
<dbReference type="PANTHER" id="PTHR43481:SF4">
    <property type="entry name" value="GLYCEROL-1-PHOSPHATE PHOSPHOHYDROLASE 1-RELATED"/>
    <property type="match status" value="1"/>
</dbReference>
<dbReference type="SUPFAM" id="SSF56784">
    <property type="entry name" value="HAD-like"/>
    <property type="match status" value="1"/>
</dbReference>
<dbReference type="PRINTS" id="PR00413">
    <property type="entry name" value="HADHALOGNASE"/>
</dbReference>
<dbReference type="PANTHER" id="PTHR43481">
    <property type="entry name" value="FRUCTOSE-1-PHOSPHATE PHOSPHATASE"/>
    <property type="match status" value="1"/>
</dbReference>
<dbReference type="InterPro" id="IPR023214">
    <property type="entry name" value="HAD_sf"/>
</dbReference>